<keyword evidence="8" id="KW-0804">Transcription</keyword>
<feature type="domain" description="SWIM-type" evidence="14">
    <location>
        <begin position="480"/>
        <end position="521"/>
    </location>
</feature>
<evidence type="ECO:0000256" key="6">
    <source>
        <dbReference type="ARBA" id="ARBA00022833"/>
    </source>
</evidence>
<evidence type="ECO:0000259" key="13">
    <source>
        <dbReference type="PROSITE" id="PS50157"/>
    </source>
</evidence>
<sequence>MFMYSNVYVFYHFAENQISYSDDEIMNRNVENVDDESLDNANILDDEIVGGDNETAPEVGMKFTDENELFEFYKRYAYHIVVRAEEIVVQALLSSLNQQFKRVCKARITASSEISGTWRINTVHLQHNHKTSPSKSRLYRCNRELSASVKRKLEVDDIAGIPLHKSYSAAVVEAGGYEKMTCVEKDCRNYIEKVFFSMDLDEESRLKNIFWADNRCRQAYKEFGDVVTFDTTYPTNKYDMPFAPFVGVNHHGQSTLLGCGLVSNEDTETFVWLFQTWLECMHNKAPNGIITDQDRAMKNAIRIVFPHSKHRWCLWHILKKLPEKFGNHIHKGSIFSHIHGLVYDSQFPREFEEGWREMIDMYKLEKNDWLTGLYKDRTRWVPCYLKNSFWAGMSTTQRSESMNAFFDGYVQAKTSLKQFVEQYERALRSKVEKEFQADFRSFSQMVPCATKYEMEKQFQAVYTISKFREFQEEFTGKVYCEVIYTEERGSITNYEIECSCHLFEFRDIICKHAITVLIRNDVAKLPETYILRRWRRDVSRAHTRVSINYDGWMSTPAQLRYEKMTIAFANVADMVADDEERTRAVLEWIEIQSYDLSVSKTRPSCGSNLLSQNSVQVGSNCDEVEKNVSQNIFIPKYSKTKGAPRKLRRKGTLETISKKPKANKAKSLRQTIVQEKVDFAPSVQAAQDPILGTHCQPWEPTNGLTLLPTYGMDVPTYVPYLRPTQDEAFGAWDESVRNNIEHPRAKPLKDFRTLQTHYKRKHGIKAFMCRKCGKAFAVRGDWRTHEKNCGKLWYCTCGSDFKHKRSLKDHIKAFGNGHAAYGFDSFEEDYEPASEIEQDNESSQ</sequence>
<evidence type="ECO:0000256" key="10">
    <source>
        <dbReference type="ARBA" id="ARBA00023452"/>
    </source>
</evidence>
<reference evidence="16" key="1">
    <citation type="submission" date="2024-07" db="EMBL/GenBank/DDBJ databases">
        <title>Two chromosome-level genome assemblies of Korean endemic species Abeliophyllum distichum and Forsythia ovata (Oleaceae).</title>
        <authorList>
            <person name="Jang H."/>
        </authorList>
    </citation>
    <scope>NUCLEOTIDE SEQUENCE [LARGE SCALE GENOMIC DNA]</scope>
</reference>
<dbReference type="Pfam" id="PF04434">
    <property type="entry name" value="SWIM"/>
    <property type="match status" value="1"/>
</dbReference>
<accession>A0ABD1SGZ9</accession>
<evidence type="ECO:0000256" key="12">
    <source>
        <dbReference type="RuleBase" id="RU367018"/>
    </source>
</evidence>
<evidence type="ECO:0000259" key="14">
    <source>
        <dbReference type="PROSITE" id="PS50966"/>
    </source>
</evidence>
<dbReference type="Pfam" id="PF22995">
    <property type="entry name" value="C2CH-3rd_BIRD-IDD"/>
    <property type="match status" value="1"/>
</dbReference>
<keyword evidence="3 12" id="KW-0479">Metal-binding</keyword>
<dbReference type="PROSITE" id="PS50157">
    <property type="entry name" value="ZINC_FINGER_C2H2_2"/>
    <property type="match status" value="1"/>
</dbReference>
<keyword evidence="6 12" id="KW-0862">Zinc</keyword>
<comment type="subcellular location">
    <subcellularLocation>
        <location evidence="1 12">Nucleus</location>
    </subcellularLocation>
</comment>
<dbReference type="SUPFAM" id="SSF57667">
    <property type="entry name" value="beta-beta-alpha zinc fingers"/>
    <property type="match status" value="1"/>
</dbReference>
<dbReference type="EMBL" id="JBFOLK010000007">
    <property type="protein sequence ID" value="KAL2499469.1"/>
    <property type="molecule type" value="Genomic_DNA"/>
</dbReference>
<dbReference type="Gene3D" id="3.30.160.60">
    <property type="entry name" value="Classic Zinc Finger"/>
    <property type="match status" value="1"/>
</dbReference>
<keyword evidence="5 11" id="KW-0863">Zinc-finger</keyword>
<keyword evidence="16" id="KW-1185">Reference proteome</keyword>
<feature type="domain" description="C2H2-type" evidence="13">
    <location>
        <begin position="767"/>
        <end position="787"/>
    </location>
</feature>
<evidence type="ECO:0000256" key="7">
    <source>
        <dbReference type="ARBA" id="ARBA00023015"/>
    </source>
</evidence>
<name>A0ABD1SGZ9_9LAMI</name>
<dbReference type="GO" id="GO:0005634">
    <property type="term" value="C:nucleus"/>
    <property type="evidence" value="ECO:0007669"/>
    <property type="project" value="UniProtKB-SubCell"/>
</dbReference>
<dbReference type="InterPro" id="IPR013087">
    <property type="entry name" value="Znf_C2H2_type"/>
</dbReference>
<dbReference type="InterPro" id="IPR007527">
    <property type="entry name" value="Znf_SWIM"/>
</dbReference>
<comment type="similarity">
    <text evidence="2 12">Belongs to the FHY3/FAR1 family.</text>
</comment>
<dbReference type="Proteomes" id="UP001604336">
    <property type="component" value="Unassembled WGS sequence"/>
</dbReference>
<keyword evidence="9 12" id="KW-0539">Nucleus</keyword>
<keyword evidence="7" id="KW-0805">Transcription regulation</keyword>
<dbReference type="PROSITE" id="PS50966">
    <property type="entry name" value="ZF_SWIM"/>
    <property type="match status" value="1"/>
</dbReference>
<keyword evidence="4" id="KW-0677">Repeat</keyword>
<dbReference type="GO" id="GO:0008270">
    <property type="term" value="F:zinc ion binding"/>
    <property type="evidence" value="ECO:0007669"/>
    <property type="project" value="UniProtKB-UniRule"/>
</dbReference>
<organism evidence="15 16">
    <name type="scientific">Abeliophyllum distichum</name>
    <dbReference type="NCBI Taxonomy" id="126358"/>
    <lineage>
        <taxon>Eukaryota</taxon>
        <taxon>Viridiplantae</taxon>
        <taxon>Streptophyta</taxon>
        <taxon>Embryophyta</taxon>
        <taxon>Tracheophyta</taxon>
        <taxon>Spermatophyta</taxon>
        <taxon>Magnoliopsida</taxon>
        <taxon>eudicotyledons</taxon>
        <taxon>Gunneridae</taxon>
        <taxon>Pentapetalae</taxon>
        <taxon>asterids</taxon>
        <taxon>lamiids</taxon>
        <taxon>Lamiales</taxon>
        <taxon>Oleaceae</taxon>
        <taxon>Forsythieae</taxon>
        <taxon>Abeliophyllum</taxon>
    </lineage>
</organism>
<dbReference type="PANTHER" id="PTHR31669">
    <property type="entry name" value="PROTEIN FAR1-RELATED SEQUENCE 10-RELATED"/>
    <property type="match status" value="1"/>
</dbReference>
<evidence type="ECO:0000313" key="15">
    <source>
        <dbReference type="EMBL" id="KAL2499469.1"/>
    </source>
</evidence>
<protein>
    <recommendedName>
        <fullName evidence="12">Protein FAR1-RELATED SEQUENCE</fullName>
    </recommendedName>
</protein>
<evidence type="ECO:0000256" key="3">
    <source>
        <dbReference type="ARBA" id="ARBA00022723"/>
    </source>
</evidence>
<dbReference type="Pfam" id="PF23115">
    <property type="entry name" value="zf-C2H2_STOP2_3rd"/>
    <property type="match status" value="1"/>
</dbReference>
<evidence type="ECO:0000256" key="1">
    <source>
        <dbReference type="ARBA" id="ARBA00004123"/>
    </source>
</evidence>
<dbReference type="GO" id="GO:0006355">
    <property type="term" value="P:regulation of DNA-templated transcription"/>
    <property type="evidence" value="ECO:0007669"/>
    <property type="project" value="UniProtKB-UniRule"/>
</dbReference>
<evidence type="ECO:0000256" key="2">
    <source>
        <dbReference type="ARBA" id="ARBA00005889"/>
    </source>
</evidence>
<evidence type="ECO:0000256" key="5">
    <source>
        <dbReference type="ARBA" id="ARBA00022771"/>
    </source>
</evidence>
<comment type="caution">
    <text evidence="15">The sequence shown here is derived from an EMBL/GenBank/DDBJ whole genome shotgun (WGS) entry which is preliminary data.</text>
</comment>
<dbReference type="Pfam" id="PF10551">
    <property type="entry name" value="MULE"/>
    <property type="match status" value="1"/>
</dbReference>
<dbReference type="InterPro" id="IPR006564">
    <property type="entry name" value="Znf_PMZ"/>
</dbReference>
<dbReference type="InterPro" id="IPR059161">
    <property type="entry name" value="Znf-C2H2_STOP1/2_3rd"/>
</dbReference>
<gene>
    <name evidence="15" type="ORF">Adt_25019</name>
</gene>
<dbReference type="SMART" id="SM00575">
    <property type="entry name" value="ZnF_PMZ"/>
    <property type="match status" value="1"/>
</dbReference>
<dbReference type="InterPro" id="IPR031052">
    <property type="entry name" value="FHY3/FAR1"/>
</dbReference>
<evidence type="ECO:0000256" key="9">
    <source>
        <dbReference type="ARBA" id="ARBA00023242"/>
    </source>
</evidence>
<proteinExistence type="inferred from homology"/>
<evidence type="ECO:0000256" key="11">
    <source>
        <dbReference type="PROSITE-ProRule" id="PRU00042"/>
    </source>
</evidence>
<comment type="function">
    <text evidence="12">Putative transcription activator involved in regulating light control of development.</text>
</comment>
<evidence type="ECO:0000313" key="16">
    <source>
        <dbReference type="Proteomes" id="UP001604336"/>
    </source>
</evidence>
<evidence type="ECO:0000256" key="8">
    <source>
        <dbReference type="ARBA" id="ARBA00023163"/>
    </source>
</evidence>
<dbReference type="FunFam" id="3.30.160.60:FF:000523">
    <property type="entry name" value="Zinc finger protein WIP2"/>
    <property type="match status" value="1"/>
</dbReference>
<dbReference type="PANTHER" id="PTHR31669:SF283">
    <property type="entry name" value="PROTEIN FAR1-RELATED SEQUENCE"/>
    <property type="match status" value="1"/>
</dbReference>
<dbReference type="InterPro" id="IPR055187">
    <property type="entry name" value="C2CH-3rd_BIRD-IDD"/>
</dbReference>
<dbReference type="InterPro" id="IPR036236">
    <property type="entry name" value="Znf_C2H2_sf"/>
</dbReference>
<dbReference type="InterPro" id="IPR018289">
    <property type="entry name" value="MULE_transposase_dom"/>
</dbReference>
<dbReference type="AlphaFoldDB" id="A0ABD1SGZ9"/>
<evidence type="ECO:0000256" key="4">
    <source>
        <dbReference type="ARBA" id="ARBA00022737"/>
    </source>
</evidence>
<comment type="similarity">
    <text evidence="10">Belongs to the WIP C2H2-type zinc-finger protein family.</text>
</comment>